<keyword evidence="2" id="KW-1185">Reference proteome</keyword>
<protein>
    <submittedName>
        <fullName evidence="1">Uncharacterized protein</fullName>
    </submittedName>
</protein>
<dbReference type="AlphaFoldDB" id="A0A517VE86"/>
<reference evidence="1 2" key="1">
    <citation type="submission" date="2019-02" db="EMBL/GenBank/DDBJ databases">
        <title>Deep-cultivation of Planctomycetes and their phenomic and genomic characterization uncovers novel biology.</title>
        <authorList>
            <person name="Wiegand S."/>
            <person name="Jogler M."/>
            <person name="Boedeker C."/>
            <person name="Pinto D."/>
            <person name="Vollmers J."/>
            <person name="Rivas-Marin E."/>
            <person name="Kohn T."/>
            <person name="Peeters S.H."/>
            <person name="Heuer A."/>
            <person name="Rast P."/>
            <person name="Oberbeckmann S."/>
            <person name="Bunk B."/>
            <person name="Jeske O."/>
            <person name="Meyerdierks A."/>
            <person name="Storesund J.E."/>
            <person name="Kallscheuer N."/>
            <person name="Luecker S."/>
            <person name="Lage O.M."/>
            <person name="Pohl T."/>
            <person name="Merkel B.J."/>
            <person name="Hornburger P."/>
            <person name="Mueller R.-W."/>
            <person name="Bruemmer F."/>
            <person name="Labrenz M."/>
            <person name="Spormann A.M."/>
            <person name="Op den Camp H."/>
            <person name="Overmann J."/>
            <person name="Amann R."/>
            <person name="Jetten M.S.M."/>
            <person name="Mascher T."/>
            <person name="Medema M.H."/>
            <person name="Devos D.P."/>
            <person name="Kaster A.-K."/>
            <person name="Ovreas L."/>
            <person name="Rohde M."/>
            <person name="Galperin M.Y."/>
            <person name="Jogler C."/>
        </authorList>
    </citation>
    <scope>NUCLEOTIDE SEQUENCE [LARGE SCALE GENOMIC DNA]</scope>
    <source>
        <strain evidence="1 2">Pan161</strain>
    </source>
</reference>
<sequence length="41" mass="4491">MRLCLHALKTLERITFNYSVSQSIMLGPNGPGDATVKLDTV</sequence>
<organism evidence="1 2">
    <name type="scientific">Gimesia algae</name>
    <dbReference type="NCBI Taxonomy" id="2527971"/>
    <lineage>
        <taxon>Bacteria</taxon>
        <taxon>Pseudomonadati</taxon>
        <taxon>Planctomycetota</taxon>
        <taxon>Planctomycetia</taxon>
        <taxon>Planctomycetales</taxon>
        <taxon>Planctomycetaceae</taxon>
        <taxon>Gimesia</taxon>
    </lineage>
</organism>
<dbReference type="KEGG" id="gax:Pan161_29790"/>
<name>A0A517VE86_9PLAN</name>
<evidence type="ECO:0000313" key="2">
    <source>
        <dbReference type="Proteomes" id="UP000316855"/>
    </source>
</evidence>
<dbReference type="Proteomes" id="UP000316855">
    <property type="component" value="Chromosome"/>
</dbReference>
<accession>A0A517VE86</accession>
<evidence type="ECO:0000313" key="1">
    <source>
        <dbReference type="EMBL" id="QDT91322.1"/>
    </source>
</evidence>
<gene>
    <name evidence="1" type="ORF">Pan161_29790</name>
</gene>
<proteinExistence type="predicted"/>
<dbReference type="EMBL" id="CP036343">
    <property type="protein sequence ID" value="QDT91322.1"/>
    <property type="molecule type" value="Genomic_DNA"/>
</dbReference>